<gene>
    <name evidence="3" type="ORF">GOCE00092_LOCUS20215</name>
</gene>
<dbReference type="AlphaFoldDB" id="A0A7S1YEG3"/>
<evidence type="ECO:0000313" key="3">
    <source>
        <dbReference type="EMBL" id="CAD9297958.1"/>
    </source>
</evidence>
<name>A0A7S1YEG3_9STRA</name>
<feature type="region of interest" description="Disordered" evidence="1">
    <location>
        <begin position="66"/>
        <end position="102"/>
    </location>
</feature>
<feature type="region of interest" description="Disordered" evidence="1">
    <location>
        <begin position="129"/>
        <end position="156"/>
    </location>
</feature>
<keyword evidence="2" id="KW-1133">Transmembrane helix</keyword>
<evidence type="ECO:0000256" key="1">
    <source>
        <dbReference type="SAM" id="MobiDB-lite"/>
    </source>
</evidence>
<organism evidence="3">
    <name type="scientific">Grammatophora oceanica</name>
    <dbReference type="NCBI Taxonomy" id="210454"/>
    <lineage>
        <taxon>Eukaryota</taxon>
        <taxon>Sar</taxon>
        <taxon>Stramenopiles</taxon>
        <taxon>Ochrophyta</taxon>
        <taxon>Bacillariophyta</taxon>
        <taxon>Fragilariophyceae</taxon>
        <taxon>Fragilariophycidae</taxon>
        <taxon>Rhabdonematales</taxon>
        <taxon>Grammatophoraceae</taxon>
        <taxon>Grammatophora</taxon>
    </lineage>
</organism>
<reference evidence="3" key="1">
    <citation type="submission" date="2021-01" db="EMBL/GenBank/DDBJ databases">
        <authorList>
            <person name="Corre E."/>
            <person name="Pelletier E."/>
            <person name="Niang G."/>
            <person name="Scheremetjew M."/>
            <person name="Finn R."/>
            <person name="Kale V."/>
            <person name="Holt S."/>
            <person name="Cochrane G."/>
            <person name="Meng A."/>
            <person name="Brown T."/>
            <person name="Cohen L."/>
        </authorList>
    </citation>
    <scope>NUCLEOTIDE SEQUENCE</scope>
    <source>
        <strain evidence="3">CCMP 410</strain>
    </source>
</reference>
<feature type="compositionally biased region" description="Low complexity" evidence="1">
    <location>
        <begin position="82"/>
        <end position="91"/>
    </location>
</feature>
<sequence length="258" mass="28592">MTLVSLSKRRACLRVSSDCVFGVMVLLLLTRNFAEAFVVPPSTTAVVVPASFANIPSRTTNIICHSTKRRIIHSSRNKKSSSKQQQQQQQRSGRKSKTTTDKITEEDDAAFDAWLQEQKKKISDPEYHVKAVSSSSSHHHHRADRGTIRQGDDDDNDTMIEADTIVEDAIKISASSFKFMEGKTVALLQKNPLVALAIFASAGLIVAYMLGFVFLEGYISSPNPYENGAVPYFEDLPEDRVLPDAEVVKDTVDSMLNL</sequence>
<accession>A0A7S1YEG3</accession>
<protein>
    <recommendedName>
        <fullName evidence="4">Transmembrane protein</fullName>
    </recommendedName>
</protein>
<evidence type="ECO:0008006" key="4">
    <source>
        <dbReference type="Google" id="ProtNLM"/>
    </source>
</evidence>
<feature type="compositionally biased region" description="Basic residues" evidence="1">
    <location>
        <begin position="66"/>
        <end position="81"/>
    </location>
</feature>
<feature type="transmembrane region" description="Helical" evidence="2">
    <location>
        <begin position="193"/>
        <end position="215"/>
    </location>
</feature>
<proteinExistence type="predicted"/>
<keyword evidence="2" id="KW-0472">Membrane</keyword>
<keyword evidence="2" id="KW-0812">Transmembrane</keyword>
<dbReference type="EMBL" id="HBGK01038885">
    <property type="protein sequence ID" value="CAD9297958.1"/>
    <property type="molecule type" value="Transcribed_RNA"/>
</dbReference>
<evidence type="ECO:0000256" key="2">
    <source>
        <dbReference type="SAM" id="Phobius"/>
    </source>
</evidence>